<dbReference type="EMBL" id="BART01025515">
    <property type="protein sequence ID" value="GAH01815.1"/>
    <property type="molecule type" value="Genomic_DNA"/>
</dbReference>
<organism evidence="1">
    <name type="scientific">marine sediment metagenome</name>
    <dbReference type="NCBI Taxonomy" id="412755"/>
    <lineage>
        <taxon>unclassified sequences</taxon>
        <taxon>metagenomes</taxon>
        <taxon>ecological metagenomes</taxon>
    </lineage>
</organism>
<protein>
    <submittedName>
        <fullName evidence="1">Uncharacterized protein</fullName>
    </submittedName>
</protein>
<name>X1D0M5_9ZZZZ</name>
<comment type="caution">
    <text evidence="1">The sequence shown here is derived from an EMBL/GenBank/DDBJ whole genome shotgun (WGS) entry which is preliminary data.</text>
</comment>
<accession>X1D0M5</accession>
<sequence length="148" mass="16962">LSYMAKEIKFKESYLDKKLFERIEKMELDEIQELTKKCALKIIMRHYPVTCAGRLAAAAHLGIDLAKEFAVTEDYLEHKTIREMLEFGEASGIFKSKKVQDYMVKTLKKKPGKFGSCKKTELIDVFLQSGVNLVGKVPEEILPTKESR</sequence>
<proteinExistence type="predicted"/>
<dbReference type="AlphaFoldDB" id="X1D0M5"/>
<feature type="non-terminal residue" evidence="1">
    <location>
        <position position="1"/>
    </location>
</feature>
<evidence type="ECO:0000313" key="1">
    <source>
        <dbReference type="EMBL" id="GAH01815.1"/>
    </source>
</evidence>
<reference evidence="1" key="1">
    <citation type="journal article" date="2014" name="Front. Microbiol.">
        <title>High frequency of phylogenetically diverse reductive dehalogenase-homologous genes in deep subseafloor sedimentary metagenomes.</title>
        <authorList>
            <person name="Kawai M."/>
            <person name="Futagami T."/>
            <person name="Toyoda A."/>
            <person name="Takaki Y."/>
            <person name="Nishi S."/>
            <person name="Hori S."/>
            <person name="Arai W."/>
            <person name="Tsubouchi T."/>
            <person name="Morono Y."/>
            <person name="Uchiyama I."/>
            <person name="Ito T."/>
            <person name="Fujiyama A."/>
            <person name="Inagaki F."/>
            <person name="Takami H."/>
        </authorList>
    </citation>
    <scope>NUCLEOTIDE SEQUENCE</scope>
    <source>
        <strain evidence="1">Expedition CK06-06</strain>
    </source>
</reference>
<gene>
    <name evidence="1" type="ORF">S01H4_45773</name>
</gene>